<name>A0A224Z3V0_9ACAR</name>
<protein>
    <submittedName>
        <fullName evidence="2">Microtubule associated protein futsch</fullName>
    </submittedName>
</protein>
<sequence>MAERFSRFHEVRDYQGKGVDVYDDNLIELEQSSLAEPITQDNLGYQLLLRHGWKSGQGLGKNEQVSGLTGGCRCIAVASQ</sequence>
<organism evidence="2">
    <name type="scientific">Rhipicephalus zambeziensis</name>
    <dbReference type="NCBI Taxonomy" id="60191"/>
    <lineage>
        <taxon>Eukaryota</taxon>
        <taxon>Metazoa</taxon>
        <taxon>Ecdysozoa</taxon>
        <taxon>Arthropoda</taxon>
        <taxon>Chelicerata</taxon>
        <taxon>Arachnida</taxon>
        <taxon>Acari</taxon>
        <taxon>Parasitiformes</taxon>
        <taxon>Ixodida</taxon>
        <taxon>Ixodoidea</taxon>
        <taxon>Ixodidae</taxon>
        <taxon>Rhipicephalinae</taxon>
        <taxon>Rhipicephalus</taxon>
        <taxon>Rhipicephalus</taxon>
    </lineage>
</organism>
<reference evidence="2" key="1">
    <citation type="journal article" date="2017" name="Parasit. Vectors">
        <title>Sialotranscriptomics of Rhipicephalus zambeziensis reveals intricate expression profiles of secretory proteins and suggests tight temporal transcriptional regulation during blood-feeding.</title>
        <authorList>
            <person name="de Castro M.H."/>
            <person name="de Klerk D."/>
            <person name="Pienaar R."/>
            <person name="Rees D.J.G."/>
            <person name="Mans B.J."/>
        </authorList>
    </citation>
    <scope>NUCLEOTIDE SEQUENCE</scope>
    <source>
        <tissue evidence="2">Salivary glands</tissue>
    </source>
</reference>
<evidence type="ECO:0000259" key="1">
    <source>
        <dbReference type="PROSITE" id="PS50174"/>
    </source>
</evidence>
<evidence type="ECO:0000313" key="2">
    <source>
        <dbReference type="EMBL" id="MAA20914.1"/>
    </source>
</evidence>
<dbReference type="EMBL" id="GFPF01009768">
    <property type="protein sequence ID" value="MAA20914.1"/>
    <property type="molecule type" value="Transcribed_RNA"/>
</dbReference>
<dbReference type="AlphaFoldDB" id="A0A224Z3V0"/>
<dbReference type="GO" id="GO:0003676">
    <property type="term" value="F:nucleic acid binding"/>
    <property type="evidence" value="ECO:0007669"/>
    <property type="project" value="InterPro"/>
</dbReference>
<feature type="domain" description="G-patch" evidence="1">
    <location>
        <begin position="40"/>
        <end position="68"/>
    </location>
</feature>
<dbReference type="InterPro" id="IPR000467">
    <property type="entry name" value="G_patch_dom"/>
</dbReference>
<accession>A0A224Z3V0</accession>
<proteinExistence type="predicted"/>
<dbReference type="PROSITE" id="PS50174">
    <property type="entry name" value="G_PATCH"/>
    <property type="match status" value="1"/>
</dbReference>
<dbReference type="Pfam" id="PF01585">
    <property type="entry name" value="G-patch"/>
    <property type="match status" value="1"/>
</dbReference>